<dbReference type="PRINTS" id="PR00320">
    <property type="entry name" value="GPROTEINBRPT"/>
</dbReference>
<evidence type="ECO:0000313" key="8">
    <source>
        <dbReference type="Proteomes" id="UP000028725"/>
    </source>
</evidence>
<evidence type="ECO:0000256" key="4">
    <source>
        <dbReference type="SAM" id="Coils"/>
    </source>
</evidence>
<keyword evidence="4" id="KW-0175">Coiled coil</keyword>
<evidence type="ECO:0000256" key="3">
    <source>
        <dbReference type="PROSITE-ProRule" id="PRU00221"/>
    </source>
</evidence>
<keyword evidence="1 3" id="KW-0853">WD repeat</keyword>
<dbReference type="InterPro" id="IPR011009">
    <property type="entry name" value="Kinase-like_dom_sf"/>
</dbReference>
<feature type="compositionally biased region" description="Pro residues" evidence="5">
    <location>
        <begin position="32"/>
        <end position="41"/>
    </location>
</feature>
<dbReference type="Gene3D" id="2.130.10.10">
    <property type="entry name" value="YVTN repeat-like/Quinoprotein amine dehydrogenase"/>
    <property type="match status" value="4"/>
</dbReference>
<dbReference type="InterPro" id="IPR015943">
    <property type="entry name" value="WD40/YVTN_repeat-like_dom_sf"/>
</dbReference>
<evidence type="ECO:0000256" key="5">
    <source>
        <dbReference type="SAM" id="MobiDB-lite"/>
    </source>
</evidence>
<dbReference type="InterPro" id="IPR020472">
    <property type="entry name" value="WD40_PAC1"/>
</dbReference>
<dbReference type="GO" id="GO:0004672">
    <property type="term" value="F:protein kinase activity"/>
    <property type="evidence" value="ECO:0007669"/>
    <property type="project" value="InterPro"/>
</dbReference>
<comment type="caution">
    <text evidence="7">The sequence shown here is derived from an EMBL/GenBank/DDBJ whole genome shotgun (WGS) entry which is preliminary data.</text>
</comment>
<dbReference type="PANTHER" id="PTHR19848:SF8">
    <property type="entry name" value="F-BOX AND WD REPEAT DOMAIN CONTAINING 7"/>
    <property type="match status" value="1"/>
</dbReference>
<dbReference type="PROSITE" id="PS00108">
    <property type="entry name" value="PROTEIN_KINASE_ST"/>
    <property type="match status" value="1"/>
</dbReference>
<feature type="domain" description="Protein kinase" evidence="6">
    <location>
        <begin position="68"/>
        <end position="344"/>
    </location>
</feature>
<dbReference type="InterPro" id="IPR001680">
    <property type="entry name" value="WD40_rpt"/>
</dbReference>
<gene>
    <name evidence="7" type="ORF">DB31_1402</name>
</gene>
<dbReference type="SUPFAM" id="SSF82171">
    <property type="entry name" value="DPP6 N-terminal domain-like"/>
    <property type="match status" value="2"/>
</dbReference>
<dbReference type="Gene3D" id="1.10.510.10">
    <property type="entry name" value="Transferase(Phosphotransferase) domain 1"/>
    <property type="match status" value="1"/>
</dbReference>
<keyword evidence="8" id="KW-1185">Reference proteome</keyword>
<feature type="coiled-coil region" evidence="4">
    <location>
        <begin position="389"/>
        <end position="416"/>
    </location>
</feature>
<dbReference type="STRING" id="394096.DB31_1402"/>
<dbReference type="PROSITE" id="PS50082">
    <property type="entry name" value="WD_REPEATS_2"/>
    <property type="match status" value="6"/>
</dbReference>
<dbReference type="EMBL" id="JMCB01000012">
    <property type="protein sequence ID" value="KFE65286.1"/>
    <property type="molecule type" value="Genomic_DNA"/>
</dbReference>
<keyword evidence="2" id="KW-0677">Repeat</keyword>
<feature type="repeat" description="WD" evidence="3">
    <location>
        <begin position="957"/>
        <end position="993"/>
    </location>
</feature>
<dbReference type="Gene3D" id="3.30.200.20">
    <property type="entry name" value="Phosphorylase Kinase, domain 1"/>
    <property type="match status" value="1"/>
</dbReference>
<dbReference type="Pfam" id="PF00069">
    <property type="entry name" value="Pkinase"/>
    <property type="match status" value="1"/>
</dbReference>
<dbReference type="PROSITE" id="PS00678">
    <property type="entry name" value="WD_REPEATS_1"/>
    <property type="match status" value="3"/>
</dbReference>
<dbReference type="CDD" id="cd00200">
    <property type="entry name" value="WD40"/>
    <property type="match status" value="2"/>
</dbReference>
<dbReference type="InterPro" id="IPR019775">
    <property type="entry name" value="WD40_repeat_CS"/>
</dbReference>
<dbReference type="GO" id="GO:0005524">
    <property type="term" value="F:ATP binding"/>
    <property type="evidence" value="ECO:0007669"/>
    <property type="project" value="InterPro"/>
</dbReference>
<evidence type="ECO:0000259" key="6">
    <source>
        <dbReference type="PROSITE" id="PS50011"/>
    </source>
</evidence>
<feature type="repeat" description="WD" evidence="3">
    <location>
        <begin position="1119"/>
        <end position="1151"/>
    </location>
</feature>
<evidence type="ECO:0000256" key="1">
    <source>
        <dbReference type="ARBA" id="ARBA00022574"/>
    </source>
</evidence>
<feature type="repeat" description="WD" evidence="3">
    <location>
        <begin position="469"/>
        <end position="510"/>
    </location>
</feature>
<dbReference type="InterPro" id="IPR000719">
    <property type="entry name" value="Prot_kinase_dom"/>
</dbReference>
<evidence type="ECO:0000313" key="7">
    <source>
        <dbReference type="EMBL" id="KFE65286.1"/>
    </source>
</evidence>
<dbReference type="SMART" id="SM00220">
    <property type="entry name" value="S_TKc"/>
    <property type="match status" value="1"/>
</dbReference>
<reference evidence="7 8" key="1">
    <citation type="submission" date="2014-04" db="EMBL/GenBank/DDBJ databases">
        <title>Genome assembly of Hyalangium minutum DSM 14724.</title>
        <authorList>
            <person name="Sharma G."/>
            <person name="Subramanian S."/>
        </authorList>
    </citation>
    <scope>NUCLEOTIDE SEQUENCE [LARGE SCALE GENOMIC DNA]</scope>
    <source>
        <strain evidence="7 8">DSM 14724</strain>
    </source>
</reference>
<dbReference type="CDD" id="cd14014">
    <property type="entry name" value="STKc_PknB_like"/>
    <property type="match status" value="1"/>
</dbReference>
<evidence type="ECO:0000256" key="2">
    <source>
        <dbReference type="ARBA" id="ARBA00022737"/>
    </source>
</evidence>
<dbReference type="PROSITE" id="PS50011">
    <property type="entry name" value="PROTEIN_KINASE_DOM"/>
    <property type="match status" value="1"/>
</dbReference>
<protein>
    <recommendedName>
        <fullName evidence="6">Protein kinase domain-containing protein</fullName>
    </recommendedName>
</protein>
<feature type="repeat" description="WD" evidence="3">
    <location>
        <begin position="875"/>
        <end position="907"/>
    </location>
</feature>
<dbReference type="Pfam" id="PF00400">
    <property type="entry name" value="WD40"/>
    <property type="match status" value="7"/>
</dbReference>
<dbReference type="InterPro" id="IPR008271">
    <property type="entry name" value="Ser/Thr_kinase_AS"/>
</dbReference>
<feature type="region of interest" description="Disordered" evidence="5">
    <location>
        <begin position="29"/>
        <end position="52"/>
    </location>
</feature>
<dbReference type="AlphaFoldDB" id="A0A085WC73"/>
<feature type="repeat" description="WD" evidence="3">
    <location>
        <begin position="1078"/>
        <end position="1119"/>
    </location>
</feature>
<feature type="repeat" description="WD" evidence="3">
    <location>
        <begin position="551"/>
        <end position="592"/>
    </location>
</feature>
<accession>A0A085WC73</accession>
<feature type="region of interest" description="Disordered" evidence="5">
    <location>
        <begin position="218"/>
        <end position="238"/>
    </location>
</feature>
<sequence length="1174" mass="128038">MTEEPGSYLPSRFAFKGICAVPCALPMEENSPPAPPPPPGKDTPTLTVSGSNAEGTAQDLQVANRERYLLYGVVAEGGQGRIIRAKDLQLERIVALKELRKSGGELETRFVREARITARLQHPAIVPVYEAGRWPSGEPFYAMKLVAGRSLARFIESLHTLAERLAALPHVLTVAEAIAYAHSQRIIHRDLKPANVLVGEFGETVVVDWGLCKELDRIEPSHPESSTGSSLPLGSEYTQEGTVMGTPAYLPPEQAAGKAVDERADVYALGAMLYQVLSGQSPYQGKSVQEVLQKVLKEEPTPLAHLQPQVPEELLTIVSRAMKREPEHRYPSAREFAEDLRRFTSGQLVGSHQYSVWQRMRRFARQYQAPLRVAVVALAALVAGAVFDYQRVRHERDRAEEKQVAAEEAERKATQRADELTIIEARNSLAHSPERVLKLLDSLAPSFAQWGQVRTLAADAVSLGMATQLKGHTQSIRALRFSPDGRWLLTTNDDRTARLWDIQAGTSRVVATHDSQAGIGVFSPDGKYIATSSRYGPIKLREIDTGASRDLTGHTLGVTGLAFLPNGRGLISAALDGQIRWWDVASGVSRLVGSHLGGIRQFHLLPGGEQGVSVGKEDNVAKLWELKEGSSQQLCEGVQRVRAVGVASQVGSLAIGIRQGEIFLWDHVDGRKHTLKTGQDWLHSIALSPDGRWLAYGSRDCNGGGIKLHDLETGASRDIISTRDWDPAQTPLALFSPDGQWLVIGEAQTGSARLLLFELATGTSRLLSKTSEFIFSAAFSPNGEWLAVAERVNVRLYRLKESDPFPRIIVRHDRTSMPTAPKSREFTKNSELNERLLGTVTTLAWTQGGSHLLDTWNNGNKVRLSNVRGDSIVETSAHEGGMTAAYALSDGSRLVTAGVDGTVALWNESGQLLQRFRSSDQPIGVLALSAGGTRIAGGDASGGVWLWDVSSGKSRVLGRHEERVFTLSFSPDGHYLASGSADGELRLWELTNGVGRTVHRHRGELSASAFSPDSHFLAAGGSEGTWLQPLDGKEGELLESLSTGTLLFSADGKQLFTGGPFSVLMRWDVETRKHLGYLTEGFDPIFDMALSPDGQRLATGDVDGSIHLWDLQSGKARVLLGHEGDVTRVAFSPDGRYLVSTGIDGTVRLWKDDLPLGAEEIRAWVHEAAQKWPE</sequence>
<organism evidence="7 8">
    <name type="scientific">Hyalangium minutum</name>
    <dbReference type="NCBI Taxonomy" id="394096"/>
    <lineage>
        <taxon>Bacteria</taxon>
        <taxon>Pseudomonadati</taxon>
        <taxon>Myxococcota</taxon>
        <taxon>Myxococcia</taxon>
        <taxon>Myxococcales</taxon>
        <taxon>Cystobacterineae</taxon>
        <taxon>Archangiaceae</taxon>
        <taxon>Hyalangium</taxon>
    </lineage>
</organism>
<dbReference type="SMART" id="SM00320">
    <property type="entry name" value="WD40"/>
    <property type="match status" value="13"/>
</dbReference>
<dbReference type="PANTHER" id="PTHR19848">
    <property type="entry name" value="WD40 REPEAT PROTEIN"/>
    <property type="match status" value="1"/>
</dbReference>
<dbReference type="PROSITE" id="PS50294">
    <property type="entry name" value="WD_REPEATS_REGION"/>
    <property type="match status" value="6"/>
</dbReference>
<feature type="compositionally biased region" description="Polar residues" evidence="5">
    <location>
        <begin position="223"/>
        <end position="238"/>
    </location>
</feature>
<dbReference type="Proteomes" id="UP000028725">
    <property type="component" value="Unassembled WGS sequence"/>
</dbReference>
<name>A0A085WC73_9BACT</name>
<dbReference type="SUPFAM" id="SSF56112">
    <property type="entry name" value="Protein kinase-like (PK-like)"/>
    <property type="match status" value="1"/>
</dbReference>
<proteinExistence type="predicted"/>